<keyword evidence="8" id="KW-0931">ER-Golgi transport</keyword>
<dbReference type="Gene3D" id="3.40.20.10">
    <property type="entry name" value="Severin"/>
    <property type="match status" value="1"/>
</dbReference>
<dbReference type="VEuPathDB" id="FungiDB:T552_02143"/>
<evidence type="ECO:0000259" key="12">
    <source>
        <dbReference type="Pfam" id="PF00626"/>
    </source>
</evidence>
<dbReference type="PANTHER" id="PTHR13803">
    <property type="entry name" value="SEC24-RELATED PROTEIN"/>
    <property type="match status" value="1"/>
</dbReference>
<evidence type="ECO:0000256" key="11">
    <source>
        <dbReference type="ARBA" id="ARBA00023136"/>
    </source>
</evidence>
<dbReference type="GO" id="GO:0006886">
    <property type="term" value="P:intracellular protein transport"/>
    <property type="evidence" value="ECO:0007669"/>
    <property type="project" value="InterPro"/>
</dbReference>
<dbReference type="SUPFAM" id="SSF53300">
    <property type="entry name" value="vWA-like"/>
    <property type="match status" value="1"/>
</dbReference>
<dbReference type="SUPFAM" id="SSF81995">
    <property type="entry name" value="beta-sandwich domain of Sec23/24"/>
    <property type="match status" value="1"/>
</dbReference>
<keyword evidence="10" id="KW-0333">Golgi apparatus</keyword>
<feature type="domain" description="Sec23/Sec24 beta-sandwich" evidence="16">
    <location>
        <begin position="575"/>
        <end position="658"/>
    </location>
</feature>
<dbReference type="GeneID" id="28936901"/>
<gene>
    <name evidence="17" type="ORF">T552_02143</name>
</gene>
<name>A0A0W4ZH65_PNEC8</name>
<dbReference type="Pfam" id="PF04811">
    <property type="entry name" value="Sec23_trunk"/>
    <property type="match status" value="1"/>
</dbReference>
<dbReference type="OrthoDB" id="49016at2759"/>
<evidence type="ECO:0000256" key="7">
    <source>
        <dbReference type="ARBA" id="ARBA00022824"/>
    </source>
</evidence>
<evidence type="ECO:0000256" key="1">
    <source>
        <dbReference type="ARBA" id="ARBA00004394"/>
    </source>
</evidence>
<dbReference type="Gene3D" id="3.40.50.410">
    <property type="entry name" value="von Willebrand factor, type A domain"/>
    <property type="match status" value="1"/>
</dbReference>
<evidence type="ECO:0000256" key="10">
    <source>
        <dbReference type="ARBA" id="ARBA00023034"/>
    </source>
</evidence>
<keyword evidence="18" id="KW-1185">Reference proteome</keyword>
<dbReference type="InterPro" id="IPR006900">
    <property type="entry name" value="Sec23/24_helical_dom"/>
</dbReference>
<dbReference type="SUPFAM" id="SSF82754">
    <property type="entry name" value="C-terminal, gelsolin-like domain of Sec23/24"/>
    <property type="match status" value="1"/>
</dbReference>
<dbReference type="Gene3D" id="1.20.120.730">
    <property type="entry name" value="Sec23/Sec24 helical domain"/>
    <property type="match status" value="1"/>
</dbReference>
<dbReference type="InterPro" id="IPR006895">
    <property type="entry name" value="Znf_Sec23_Sec24"/>
</dbReference>
<dbReference type="GO" id="GO:0005801">
    <property type="term" value="C:cis-Golgi network"/>
    <property type="evidence" value="ECO:0007669"/>
    <property type="project" value="EnsemblFungi"/>
</dbReference>
<feature type="domain" description="Zinc finger Sec23/Sec24-type" evidence="13">
    <location>
        <begin position="258"/>
        <end position="295"/>
    </location>
</feature>
<dbReference type="InterPro" id="IPR007123">
    <property type="entry name" value="Gelsolin-like_dom"/>
</dbReference>
<evidence type="ECO:0000256" key="6">
    <source>
        <dbReference type="ARBA" id="ARBA00022490"/>
    </source>
</evidence>
<sequence>MEFQGCEDQKQRENFGTQSLEELKSPFVSYLPENAQFLVPEVPENMGQKMAYSGAYSGLQQQGNIAPSAMADFRSFSDQIMPTPQVKSKRRYASQQYNFNGPGSGVPGSYQNLNANGQGQVSPYPANQTYWPPSPYSNIDMVSSQFSQMGIDPNMQQNSIASGFSLNPLITVDLIGQHPDVSDLSRLPPPLILPPNAFMTQMEKVNCGPEYLRSTLNAIPKTNNLLKKSKLPFALTIRPFTMLTDEEENVPLVSDTIIARCRRCRSYINPFSTFIDGGHRWKCNLCSMTNDVPSAFTWNQQNKQVDQWRRLELNHSIVDFLAPSEYMVRPPQPLVYVFLIDVSYTAVMSGMVATATRTILESLDRIPNRDQRTKVGFIGVDSALYFFSISNKDQEPSMLVVSDIDDPFLPQPADLLVNIFECRKNIETLLEKFNDMFKNTQNVGNAMGPALKAARKLIQNIGGKIECLMNSLPSLGEGKLTIREDIKIYGTSKESTLLQVQNSFYKSLAVECSKSQVTVDMFLFSSNYQDVASLACLPRYTAGQTLYYPGWNAGRTEDITKFAREFSAHLSQEVGLEAVMRVRGSTGLRVSAFYGNCFYRSTDLCAFPSFPRDQGYVVEVAIDEQIEKPFVTLQTAILYSSCHGERRIRVITVAIPTTSNLADVYASADQIAITKYLSVKACEKVLSSKLEDASNMITDKLVDILESYKKNLVFTNTGISTFPICSNLRLLPLLCLCLLKNLAFRKSSLIPSDVRSIALCLLSSLPTTTLIPFLHPRFYSLHNMSDDAGVHGPNGIILPPEMNLTSEKIESHGLYLVDDGQVQFLFIGKDAVSLLVQDVFGLPDISHLKLGKITLPLLDNSFSIRVNNIINKLREYDKGKVTWPHLYLVKQDGDPALIKWFFSNMIEDRQDGISSYYQYINELKNRINP</sequence>
<comment type="subcellular location">
    <subcellularLocation>
        <location evidence="2">Cytoplasm</location>
    </subcellularLocation>
    <subcellularLocation>
        <location evidence="3">Endoplasmic reticulum membrane</location>
    </subcellularLocation>
    <subcellularLocation>
        <location evidence="1">Golgi apparatus membrane</location>
    </subcellularLocation>
</comment>
<dbReference type="InterPro" id="IPR036175">
    <property type="entry name" value="Sec23/24_helical_dom_sf"/>
</dbReference>
<dbReference type="GO" id="GO:0005789">
    <property type="term" value="C:endoplasmic reticulum membrane"/>
    <property type="evidence" value="ECO:0007669"/>
    <property type="project" value="UniProtKB-SubCell"/>
</dbReference>
<dbReference type="Gene3D" id="2.60.40.1670">
    <property type="entry name" value="beta-sandwich domain of Sec23/24"/>
    <property type="match status" value="1"/>
</dbReference>
<proteinExistence type="inferred from homology"/>
<dbReference type="AlphaFoldDB" id="A0A0W4ZH65"/>
<evidence type="ECO:0000313" key="18">
    <source>
        <dbReference type="Proteomes" id="UP000054454"/>
    </source>
</evidence>
<dbReference type="GO" id="GO:0090110">
    <property type="term" value="P:COPII-coated vesicle cargo loading"/>
    <property type="evidence" value="ECO:0007669"/>
    <property type="project" value="TreeGrafter"/>
</dbReference>
<accession>A0A0W4ZH65</accession>
<evidence type="ECO:0000256" key="8">
    <source>
        <dbReference type="ARBA" id="ARBA00022892"/>
    </source>
</evidence>
<dbReference type="Pfam" id="PF04815">
    <property type="entry name" value="Sec23_helical"/>
    <property type="match status" value="1"/>
</dbReference>
<dbReference type="GO" id="GO:0000139">
    <property type="term" value="C:Golgi membrane"/>
    <property type="evidence" value="ECO:0007669"/>
    <property type="project" value="UniProtKB-SubCell"/>
</dbReference>
<evidence type="ECO:0000259" key="13">
    <source>
        <dbReference type="Pfam" id="PF04810"/>
    </source>
</evidence>
<dbReference type="Pfam" id="PF04810">
    <property type="entry name" value="zf-Sec23_Sec24"/>
    <property type="match status" value="1"/>
</dbReference>
<dbReference type="InterPro" id="IPR012990">
    <property type="entry name" value="Beta-sandwich_Sec23_24"/>
</dbReference>
<reference evidence="18" key="1">
    <citation type="journal article" date="2016" name="Nat. Commun.">
        <title>Genome analysis of three Pneumocystis species reveals adaptation mechanisms to life exclusively in mammalian hosts.</title>
        <authorList>
            <person name="Ma L."/>
            <person name="Chen Z."/>
            <person name="Huang D.W."/>
            <person name="Kutty G."/>
            <person name="Ishihara M."/>
            <person name="Wang H."/>
            <person name="Abouelleil A."/>
            <person name="Bishop L."/>
            <person name="Davey E."/>
            <person name="Deng R."/>
            <person name="Deng X."/>
            <person name="Fan L."/>
            <person name="Fantoni G."/>
            <person name="Fitzgerald M."/>
            <person name="Gogineni E."/>
            <person name="Goldberg J.M."/>
            <person name="Handley G."/>
            <person name="Hu X."/>
            <person name="Huber C."/>
            <person name="Jiao X."/>
            <person name="Jones K."/>
            <person name="Levin J.Z."/>
            <person name="Liu Y."/>
            <person name="Macdonald P."/>
            <person name="Melnikov A."/>
            <person name="Raley C."/>
            <person name="Sassi M."/>
            <person name="Sherman B.T."/>
            <person name="Song X."/>
            <person name="Sykes S."/>
            <person name="Tran B."/>
            <person name="Walsh L."/>
            <person name="Xia Y."/>
            <person name="Yang J."/>
            <person name="Young S."/>
            <person name="Zeng Q."/>
            <person name="Zheng X."/>
            <person name="Stephens R."/>
            <person name="Nusbaum C."/>
            <person name="Birren B.W."/>
            <person name="Azadi P."/>
            <person name="Lempicki R.A."/>
            <person name="Cuomo C.A."/>
            <person name="Kovacs J.A."/>
        </authorList>
    </citation>
    <scope>NUCLEOTIDE SEQUENCE [LARGE SCALE GENOMIC DNA]</scope>
    <source>
        <strain evidence="18">B80</strain>
    </source>
</reference>
<keyword evidence="6" id="KW-0963">Cytoplasm</keyword>
<evidence type="ECO:0000259" key="14">
    <source>
        <dbReference type="Pfam" id="PF04811"/>
    </source>
</evidence>
<evidence type="ECO:0000256" key="3">
    <source>
        <dbReference type="ARBA" id="ARBA00004586"/>
    </source>
</evidence>
<dbReference type="SUPFAM" id="SSF82919">
    <property type="entry name" value="Zn-finger domain of Sec23/24"/>
    <property type="match status" value="1"/>
</dbReference>
<keyword evidence="9" id="KW-0653">Protein transport</keyword>
<dbReference type="InterPro" id="IPR029006">
    <property type="entry name" value="ADF-H/Gelsolin-like_dom_sf"/>
</dbReference>
<dbReference type="Gene3D" id="2.30.30.380">
    <property type="entry name" value="Zn-finger domain of Sec23/24"/>
    <property type="match status" value="1"/>
</dbReference>
<evidence type="ECO:0000259" key="15">
    <source>
        <dbReference type="Pfam" id="PF04815"/>
    </source>
</evidence>
<dbReference type="InterPro" id="IPR036180">
    <property type="entry name" value="Gelsolin-like_dom_sf"/>
</dbReference>
<keyword evidence="5" id="KW-0813">Transport</keyword>
<dbReference type="InterPro" id="IPR050550">
    <property type="entry name" value="SEC23_SEC24_subfamily"/>
</dbReference>
<feature type="domain" description="Gelsolin-like" evidence="12">
    <location>
        <begin position="796"/>
        <end position="860"/>
    </location>
</feature>
<dbReference type="InterPro" id="IPR041742">
    <property type="entry name" value="Sec24-like_trunk_dom"/>
</dbReference>
<dbReference type="Proteomes" id="UP000054454">
    <property type="component" value="Unassembled WGS sequence"/>
</dbReference>
<protein>
    <recommendedName>
        <fullName evidence="19">Protein transport protein SEC24</fullName>
    </recommendedName>
</protein>
<dbReference type="Pfam" id="PF08033">
    <property type="entry name" value="Sec23_BS"/>
    <property type="match status" value="1"/>
</dbReference>
<dbReference type="GO" id="GO:0030127">
    <property type="term" value="C:COPII vesicle coat"/>
    <property type="evidence" value="ECO:0007669"/>
    <property type="project" value="InterPro"/>
</dbReference>
<comment type="caution">
    <text evidence="17">The sequence shown here is derived from an EMBL/GenBank/DDBJ whole genome shotgun (WGS) entry which is preliminary data.</text>
</comment>
<feature type="domain" description="Sec23/Sec24 helical" evidence="15">
    <location>
        <begin position="669"/>
        <end position="771"/>
    </location>
</feature>
<comment type="similarity">
    <text evidence="4">Belongs to the SEC23/SEC24 family. SEC24 subfamily.</text>
</comment>
<organism evidence="17 18">
    <name type="scientific">Pneumocystis carinii (strain B80)</name>
    <name type="common">Rat pneumocystis pneumonia agent</name>
    <name type="synonym">Pneumocystis carinii f. sp. carinii</name>
    <dbReference type="NCBI Taxonomy" id="1408658"/>
    <lineage>
        <taxon>Eukaryota</taxon>
        <taxon>Fungi</taxon>
        <taxon>Dikarya</taxon>
        <taxon>Ascomycota</taxon>
        <taxon>Taphrinomycotina</taxon>
        <taxon>Pneumocystomycetes</taxon>
        <taxon>Pneumocystaceae</taxon>
        <taxon>Pneumocystis</taxon>
    </lineage>
</organism>
<dbReference type="InterPro" id="IPR006896">
    <property type="entry name" value="Sec23/24_trunk_dom"/>
</dbReference>
<dbReference type="GO" id="GO:1990753">
    <property type="term" value="C:equatorial cell cortex"/>
    <property type="evidence" value="ECO:0007669"/>
    <property type="project" value="EnsemblFungi"/>
</dbReference>
<keyword evidence="7" id="KW-0256">Endoplasmic reticulum</keyword>
<dbReference type="EMBL" id="LFVZ01000009">
    <property type="protein sequence ID" value="KTW27703.1"/>
    <property type="molecule type" value="Genomic_DNA"/>
</dbReference>
<keyword evidence="11" id="KW-0472">Membrane</keyword>
<dbReference type="InterPro" id="IPR036174">
    <property type="entry name" value="Znf_Sec23_Sec24_sf"/>
</dbReference>
<dbReference type="GO" id="GO:0008270">
    <property type="term" value="F:zinc ion binding"/>
    <property type="evidence" value="ECO:0007669"/>
    <property type="project" value="InterPro"/>
</dbReference>
<dbReference type="GO" id="GO:0000149">
    <property type="term" value="F:SNARE binding"/>
    <property type="evidence" value="ECO:0007669"/>
    <property type="project" value="TreeGrafter"/>
</dbReference>
<dbReference type="SUPFAM" id="SSF81811">
    <property type="entry name" value="Helical domain of Sec23/24"/>
    <property type="match status" value="1"/>
</dbReference>
<evidence type="ECO:0008006" key="19">
    <source>
        <dbReference type="Google" id="ProtNLM"/>
    </source>
</evidence>
<evidence type="ECO:0000259" key="16">
    <source>
        <dbReference type="Pfam" id="PF08033"/>
    </source>
</evidence>
<dbReference type="RefSeq" id="XP_018225585.1">
    <property type="nucleotide sequence ID" value="XM_018370698.1"/>
</dbReference>
<evidence type="ECO:0000256" key="5">
    <source>
        <dbReference type="ARBA" id="ARBA00022448"/>
    </source>
</evidence>
<feature type="domain" description="Sec23/Sec24 trunk" evidence="14">
    <location>
        <begin position="331"/>
        <end position="569"/>
    </location>
</feature>
<evidence type="ECO:0000256" key="4">
    <source>
        <dbReference type="ARBA" id="ARBA00008334"/>
    </source>
</evidence>
<evidence type="ECO:0000256" key="2">
    <source>
        <dbReference type="ARBA" id="ARBA00004496"/>
    </source>
</evidence>
<evidence type="ECO:0000313" key="17">
    <source>
        <dbReference type="EMBL" id="KTW27703.1"/>
    </source>
</evidence>
<dbReference type="CDD" id="cd01479">
    <property type="entry name" value="Sec24-like"/>
    <property type="match status" value="1"/>
</dbReference>
<evidence type="ECO:0000256" key="9">
    <source>
        <dbReference type="ARBA" id="ARBA00022927"/>
    </source>
</evidence>
<dbReference type="InterPro" id="IPR036465">
    <property type="entry name" value="vWFA_dom_sf"/>
</dbReference>
<dbReference type="Pfam" id="PF00626">
    <property type="entry name" value="Gelsolin"/>
    <property type="match status" value="1"/>
</dbReference>
<dbReference type="GO" id="GO:0070971">
    <property type="term" value="C:endoplasmic reticulum exit site"/>
    <property type="evidence" value="ECO:0007669"/>
    <property type="project" value="EnsemblFungi"/>
</dbReference>
<dbReference type="PANTHER" id="PTHR13803:SF39">
    <property type="entry name" value="SECRETORY 24AB, ISOFORM A"/>
    <property type="match status" value="1"/>
</dbReference>